<dbReference type="CDD" id="cd00075">
    <property type="entry name" value="HATPase"/>
    <property type="match status" value="1"/>
</dbReference>
<evidence type="ECO:0000256" key="4">
    <source>
        <dbReference type="ARBA" id="ARBA00022553"/>
    </source>
</evidence>
<evidence type="ECO:0000256" key="5">
    <source>
        <dbReference type="ARBA" id="ARBA00022679"/>
    </source>
</evidence>
<dbReference type="Pfam" id="PF00672">
    <property type="entry name" value="HAMP"/>
    <property type="match status" value="1"/>
</dbReference>
<dbReference type="PATRIC" id="fig|754476.3.peg.2669"/>
<keyword evidence="5" id="KW-0808">Transferase</keyword>
<dbReference type="InterPro" id="IPR003661">
    <property type="entry name" value="HisK_dim/P_dom"/>
</dbReference>
<evidence type="ECO:0000256" key="8">
    <source>
        <dbReference type="ARBA" id="ARBA00022989"/>
    </source>
</evidence>
<dbReference type="RefSeq" id="WP_014707868.1">
    <property type="nucleotide sequence ID" value="NZ_CP021973.1"/>
</dbReference>
<dbReference type="PANTHER" id="PTHR45436:SF16">
    <property type="entry name" value="HISTIDINE KINASE"/>
    <property type="match status" value="1"/>
</dbReference>
<dbReference type="Gene3D" id="6.10.340.10">
    <property type="match status" value="1"/>
</dbReference>
<dbReference type="GO" id="GO:0005886">
    <property type="term" value="C:plasma membrane"/>
    <property type="evidence" value="ECO:0007669"/>
    <property type="project" value="TreeGrafter"/>
</dbReference>
<dbReference type="Gene3D" id="3.30.565.10">
    <property type="entry name" value="Histidine kinase-like ATPase, C-terminal domain"/>
    <property type="match status" value="1"/>
</dbReference>
<evidence type="ECO:0000256" key="6">
    <source>
        <dbReference type="ARBA" id="ARBA00022692"/>
    </source>
</evidence>
<dbReference type="PROSITE" id="PS50885">
    <property type="entry name" value="HAMP"/>
    <property type="match status" value="1"/>
</dbReference>
<dbReference type="SMART" id="SM00387">
    <property type="entry name" value="HATPase_c"/>
    <property type="match status" value="1"/>
</dbReference>
<dbReference type="PANTHER" id="PTHR45436">
    <property type="entry name" value="SENSOR HISTIDINE KINASE YKOH"/>
    <property type="match status" value="1"/>
</dbReference>
<dbReference type="InterPro" id="IPR050428">
    <property type="entry name" value="TCS_sensor_his_kinase"/>
</dbReference>
<evidence type="ECO:0000313" key="12">
    <source>
        <dbReference type="Proteomes" id="UP000009144"/>
    </source>
</evidence>
<evidence type="ECO:0000256" key="1">
    <source>
        <dbReference type="ARBA" id="ARBA00000085"/>
    </source>
</evidence>
<dbReference type="PROSITE" id="PS50109">
    <property type="entry name" value="HIS_KIN"/>
    <property type="match status" value="1"/>
</dbReference>
<dbReference type="SMART" id="SM00388">
    <property type="entry name" value="HisKA"/>
    <property type="match status" value="1"/>
</dbReference>
<name>I1XM88_METNJ</name>
<organism evidence="11 12">
    <name type="scientific">Methylophaga nitratireducenticrescens</name>
    <dbReference type="NCBI Taxonomy" id="754476"/>
    <lineage>
        <taxon>Bacteria</taxon>
        <taxon>Pseudomonadati</taxon>
        <taxon>Pseudomonadota</taxon>
        <taxon>Gammaproteobacteria</taxon>
        <taxon>Thiotrichales</taxon>
        <taxon>Piscirickettsiaceae</taxon>
        <taxon>Methylophaga</taxon>
    </lineage>
</organism>
<dbReference type="EMBL" id="CP003390">
    <property type="protein sequence ID" value="AFI85507.1"/>
    <property type="molecule type" value="Genomic_DNA"/>
</dbReference>
<dbReference type="Pfam" id="PF02518">
    <property type="entry name" value="HATPase_c"/>
    <property type="match status" value="1"/>
</dbReference>
<gene>
    <name evidence="11" type="ordered locus">Q7A_2721</name>
</gene>
<dbReference type="SUPFAM" id="SSF47384">
    <property type="entry name" value="Homodimeric domain of signal transducing histidine kinase"/>
    <property type="match status" value="1"/>
</dbReference>
<dbReference type="GO" id="GO:0000155">
    <property type="term" value="F:phosphorelay sensor kinase activity"/>
    <property type="evidence" value="ECO:0007669"/>
    <property type="project" value="InterPro"/>
</dbReference>
<keyword evidence="4" id="KW-0597">Phosphoprotein</keyword>
<evidence type="ECO:0000256" key="9">
    <source>
        <dbReference type="ARBA" id="ARBA00023012"/>
    </source>
</evidence>
<dbReference type="STRING" id="754476.Q7A_2721"/>
<proteinExistence type="predicted"/>
<dbReference type="PRINTS" id="PR00344">
    <property type="entry name" value="BCTRLSENSOR"/>
</dbReference>
<evidence type="ECO:0000256" key="10">
    <source>
        <dbReference type="ARBA" id="ARBA00023136"/>
    </source>
</evidence>
<dbReference type="InterPro" id="IPR036097">
    <property type="entry name" value="HisK_dim/P_sf"/>
</dbReference>
<evidence type="ECO:0000313" key="11">
    <source>
        <dbReference type="EMBL" id="AFI85507.1"/>
    </source>
</evidence>
<dbReference type="OrthoDB" id="9121563at2"/>
<dbReference type="InterPro" id="IPR036890">
    <property type="entry name" value="HATPase_C_sf"/>
</dbReference>
<reference evidence="11 12" key="2">
    <citation type="journal article" date="2013" name="Int. J. Syst. Evol. Microbiol.">
        <title>Methylophaga nitratireducenticrescens sp. nov. and Methylophaga frappieri sp. nov., isolated from the biofilm of the methanol-fed denitrification system treating the seawater at the Montreal Biodome.</title>
        <authorList>
            <person name="Villeneuve C."/>
            <person name="Martineau C."/>
            <person name="Mauffrey F."/>
            <person name="Villemur R."/>
        </authorList>
    </citation>
    <scope>NUCLEOTIDE SEQUENCE [LARGE SCALE GENOMIC DNA]</scope>
    <source>
        <strain evidence="11 12">JAM1</strain>
    </source>
</reference>
<dbReference type="InterPro" id="IPR004358">
    <property type="entry name" value="Sig_transdc_His_kin-like_C"/>
</dbReference>
<keyword evidence="6" id="KW-0812">Transmembrane</keyword>
<dbReference type="CDD" id="cd00082">
    <property type="entry name" value="HisKA"/>
    <property type="match status" value="1"/>
</dbReference>
<dbReference type="InterPro" id="IPR003660">
    <property type="entry name" value="HAMP_dom"/>
</dbReference>
<evidence type="ECO:0000256" key="7">
    <source>
        <dbReference type="ARBA" id="ARBA00022777"/>
    </source>
</evidence>
<protein>
    <recommendedName>
        <fullName evidence="3">histidine kinase</fullName>
        <ecNumber evidence="3">2.7.13.3</ecNumber>
    </recommendedName>
</protein>
<dbReference type="HOGENOM" id="CLU_000445_89_37_6"/>
<keyword evidence="12" id="KW-1185">Reference proteome</keyword>
<evidence type="ECO:0000256" key="2">
    <source>
        <dbReference type="ARBA" id="ARBA00004370"/>
    </source>
</evidence>
<dbReference type="eggNOG" id="COG0642">
    <property type="taxonomic scope" value="Bacteria"/>
</dbReference>
<reference evidence="11 12" key="1">
    <citation type="journal article" date="2012" name="J. Bacteriol.">
        <title>Complete genome sequences of Methylophaga sp. strain JAM1 and Methylophaga sp. strain JAM7.</title>
        <authorList>
            <person name="Villeneuve C."/>
            <person name="Martineau C."/>
            <person name="Mauffrey F."/>
            <person name="Villemur R."/>
        </authorList>
    </citation>
    <scope>NUCLEOTIDE SEQUENCE [LARGE SCALE GENOMIC DNA]</scope>
    <source>
        <strain evidence="11 12">JAM1</strain>
    </source>
</reference>
<keyword evidence="9" id="KW-0902">Two-component regulatory system</keyword>
<comment type="catalytic activity">
    <reaction evidence="1">
        <text>ATP + protein L-histidine = ADP + protein N-phospho-L-histidine.</text>
        <dbReference type="EC" id="2.7.13.3"/>
    </reaction>
</comment>
<keyword evidence="7" id="KW-0418">Kinase</keyword>
<dbReference type="Proteomes" id="UP000009144">
    <property type="component" value="Chromosome"/>
</dbReference>
<keyword evidence="8" id="KW-1133">Transmembrane helix</keyword>
<keyword evidence="10" id="KW-0472">Membrane</keyword>
<dbReference type="SMART" id="SM00304">
    <property type="entry name" value="HAMP"/>
    <property type="match status" value="1"/>
</dbReference>
<dbReference type="Pfam" id="PF00512">
    <property type="entry name" value="HisKA"/>
    <property type="match status" value="1"/>
</dbReference>
<dbReference type="InterPro" id="IPR003594">
    <property type="entry name" value="HATPase_dom"/>
</dbReference>
<dbReference type="Gene3D" id="1.10.287.130">
    <property type="match status" value="1"/>
</dbReference>
<dbReference type="AlphaFoldDB" id="I1XM88"/>
<accession>I1XM88</accession>
<dbReference type="KEGG" id="mej:Q7A_2721"/>
<comment type="subcellular location">
    <subcellularLocation>
        <location evidence="2">Membrane</location>
    </subcellularLocation>
</comment>
<dbReference type="EC" id="2.7.13.3" evidence="3"/>
<evidence type="ECO:0000256" key="3">
    <source>
        <dbReference type="ARBA" id="ARBA00012438"/>
    </source>
</evidence>
<sequence>MKSKASLKFRILAALVLIVSVTSFLFAGGVLLIKSQLEARVFGDMVAEQLRVLTAQLDDGTYHENTLFTGWEFHIGEKSTNIAPEFAELEPGSHHTVSMGGSVYQVEVGEWNGSPVYLTYDITEWEAQEHAVLRMLLYGLFLVLIVAIVMGLSATRAILAPVQNLSRRLTDIEPGQTGLRIADDYVGTEIGQIASSFDKYQERLEKFVERERSFTAAASHELRTPLTVMMGALDVLSADTHSPASQRALERINRACTEMLAFIEATLLLSREESSQIYQDSPIDLVALIDQCLEDYADQIADNSVLIERNYVGSPQLFLPVNLVQITISNLLRNAIEHTHGGNIRIHLRDKEFSVSDTGEGIPADKLSQVFERSYSSKVGGTGLGLNIVRRICDRLHWTITLDSTLGHGTIVTVIFQQKERDGSTSL</sequence>
<dbReference type="SUPFAM" id="SSF55874">
    <property type="entry name" value="ATPase domain of HSP90 chaperone/DNA topoisomerase II/histidine kinase"/>
    <property type="match status" value="1"/>
</dbReference>
<dbReference type="InterPro" id="IPR005467">
    <property type="entry name" value="His_kinase_dom"/>
</dbReference>